<evidence type="ECO:0000256" key="3">
    <source>
        <dbReference type="ARBA" id="ARBA00022496"/>
    </source>
</evidence>
<evidence type="ECO:0000313" key="11">
    <source>
        <dbReference type="Proteomes" id="UP000010074"/>
    </source>
</evidence>
<evidence type="ECO:0000256" key="1">
    <source>
        <dbReference type="ARBA" id="ARBA00022448"/>
    </source>
</evidence>
<feature type="domain" description="ABC transporter" evidence="9">
    <location>
        <begin position="1"/>
        <end position="214"/>
    </location>
</feature>
<dbReference type="Gene3D" id="3.40.50.300">
    <property type="entry name" value="P-loop containing nucleotide triphosphate hydrolases"/>
    <property type="match status" value="1"/>
</dbReference>
<dbReference type="PATRIC" id="fig|1069642.3.peg.3137"/>
<gene>
    <name evidence="10" type="primary">ssuB</name>
    <name evidence="10" type="ORF">Bdt_3171</name>
</gene>
<dbReference type="PANTHER" id="PTHR42781:SF4">
    <property type="entry name" value="SPERMIDINE_PUTRESCINE IMPORT ATP-BINDING PROTEIN POTA"/>
    <property type="match status" value="1"/>
</dbReference>
<accession>K7YSI2</accession>
<dbReference type="Pfam" id="PF00005">
    <property type="entry name" value="ABC_tran"/>
    <property type="match status" value="1"/>
</dbReference>
<dbReference type="PANTHER" id="PTHR42781">
    <property type="entry name" value="SPERMIDINE/PUTRESCINE IMPORT ATP-BINDING PROTEIN POTA"/>
    <property type="match status" value="1"/>
</dbReference>
<dbReference type="OrthoDB" id="9809450at2"/>
<dbReference type="STRING" id="1069642.Bdt_3171"/>
<dbReference type="GO" id="GO:0005524">
    <property type="term" value="F:ATP binding"/>
    <property type="evidence" value="ECO:0007669"/>
    <property type="project" value="UniProtKB-KW"/>
</dbReference>
<dbReference type="GO" id="GO:0016020">
    <property type="term" value="C:membrane"/>
    <property type="evidence" value="ECO:0007669"/>
    <property type="project" value="InterPro"/>
</dbReference>
<sequence>MSSIELKNTSYRYKVGGVTDVSFVVPEGKIACLLGPSGSGKTTLLKLIAGFLKPQAGSIVIGGEVIAGEAGRFVPPQERKIGLVFQQHALFPHLTVAKNILFGCTRDSKEERQDLLKKLLQDFRIEQHEHRYPHQISGGEQQRVAIARAIASDPKLLLMDEPFSSLDKVLRDQVQQQCLEVIRARGLTTVMVTHDEESAKAMGDLIIRLKAPQS</sequence>
<evidence type="ECO:0000256" key="7">
    <source>
        <dbReference type="ARBA" id="ARBA00023065"/>
    </source>
</evidence>
<reference evidence="10 11" key="1">
    <citation type="journal article" date="2012" name="BMC Genomics">
        <title>Genome analysis of a simultaneously predatory and prey-independent, novel Bdellovibrio bacteriovorus from the River Tiber, supports in silico predictions of both ancient and recent lateral gene transfer from diverse bacteria.</title>
        <authorList>
            <person name="Hobley L."/>
            <person name="Lerner T.R."/>
            <person name="Williams L.E."/>
            <person name="Lambert C."/>
            <person name="Till R."/>
            <person name="Milner D.S."/>
            <person name="Basford S.M."/>
            <person name="Capeness M.J."/>
            <person name="Fenton A.K."/>
            <person name="Atterbury R.J."/>
            <person name="Harris M.A."/>
            <person name="Sockett R.E."/>
        </authorList>
    </citation>
    <scope>NUCLEOTIDE SEQUENCE [LARGE SCALE GENOMIC DNA]</scope>
    <source>
        <strain evidence="10 11">Tiberius</strain>
    </source>
</reference>
<protein>
    <submittedName>
        <fullName evidence="10">ABC transporter ATP-binding protein</fullName>
    </submittedName>
</protein>
<dbReference type="InterPro" id="IPR015853">
    <property type="entry name" value="ABC_transpr_FbpC"/>
</dbReference>
<organism evidence="10 11">
    <name type="scientific">Bdellovibrio bacteriovorus str. Tiberius</name>
    <dbReference type="NCBI Taxonomy" id="1069642"/>
    <lineage>
        <taxon>Bacteria</taxon>
        <taxon>Pseudomonadati</taxon>
        <taxon>Bdellovibrionota</taxon>
        <taxon>Bdellovibrionia</taxon>
        <taxon>Bdellovibrionales</taxon>
        <taxon>Pseudobdellovibrionaceae</taxon>
        <taxon>Bdellovibrio</taxon>
    </lineage>
</organism>
<dbReference type="PROSITE" id="PS00211">
    <property type="entry name" value="ABC_TRANSPORTER_1"/>
    <property type="match status" value="1"/>
</dbReference>
<keyword evidence="1" id="KW-0813">Transport</keyword>
<dbReference type="PROSITE" id="PS50893">
    <property type="entry name" value="ABC_TRANSPORTER_2"/>
    <property type="match status" value="1"/>
</dbReference>
<dbReference type="HOGENOM" id="CLU_000604_1_22_7"/>
<keyword evidence="6" id="KW-0408">Iron</keyword>
<dbReference type="EMBL" id="CP002930">
    <property type="protein sequence ID" value="AFY02846.1"/>
    <property type="molecule type" value="Genomic_DNA"/>
</dbReference>
<dbReference type="GO" id="GO:0016887">
    <property type="term" value="F:ATP hydrolysis activity"/>
    <property type="evidence" value="ECO:0007669"/>
    <property type="project" value="InterPro"/>
</dbReference>
<dbReference type="SMART" id="SM00382">
    <property type="entry name" value="AAA"/>
    <property type="match status" value="1"/>
</dbReference>
<dbReference type="GO" id="GO:0015408">
    <property type="term" value="F:ABC-type ferric iron transporter activity"/>
    <property type="evidence" value="ECO:0007669"/>
    <property type="project" value="InterPro"/>
</dbReference>
<evidence type="ECO:0000256" key="4">
    <source>
        <dbReference type="ARBA" id="ARBA00022741"/>
    </source>
</evidence>
<dbReference type="InterPro" id="IPR003593">
    <property type="entry name" value="AAA+_ATPase"/>
</dbReference>
<name>K7YSI2_BDEBC</name>
<keyword evidence="8" id="KW-0472">Membrane</keyword>
<dbReference type="Proteomes" id="UP000010074">
    <property type="component" value="Chromosome"/>
</dbReference>
<dbReference type="InterPro" id="IPR027417">
    <property type="entry name" value="P-loop_NTPase"/>
</dbReference>
<dbReference type="InterPro" id="IPR003439">
    <property type="entry name" value="ABC_transporter-like_ATP-bd"/>
</dbReference>
<dbReference type="CDD" id="cd03259">
    <property type="entry name" value="ABC_Carb_Solutes_like"/>
    <property type="match status" value="1"/>
</dbReference>
<dbReference type="InterPro" id="IPR050093">
    <property type="entry name" value="ABC_SmlMolc_Importer"/>
</dbReference>
<keyword evidence="2" id="KW-1003">Cell membrane</keyword>
<evidence type="ECO:0000256" key="5">
    <source>
        <dbReference type="ARBA" id="ARBA00022840"/>
    </source>
</evidence>
<evidence type="ECO:0000256" key="6">
    <source>
        <dbReference type="ARBA" id="ARBA00023004"/>
    </source>
</evidence>
<keyword evidence="5 10" id="KW-0067">ATP-binding</keyword>
<evidence type="ECO:0000259" key="9">
    <source>
        <dbReference type="PROSITE" id="PS50893"/>
    </source>
</evidence>
<dbReference type="RefSeq" id="WP_015092263.1">
    <property type="nucleotide sequence ID" value="NC_019567.1"/>
</dbReference>
<keyword evidence="7" id="KW-0406">Ion transport</keyword>
<dbReference type="InterPro" id="IPR017871">
    <property type="entry name" value="ABC_transporter-like_CS"/>
</dbReference>
<evidence type="ECO:0000256" key="8">
    <source>
        <dbReference type="ARBA" id="ARBA00023136"/>
    </source>
</evidence>
<dbReference type="KEGG" id="bbat:Bdt_3171"/>
<dbReference type="AlphaFoldDB" id="K7YSI2"/>
<dbReference type="SUPFAM" id="SSF52540">
    <property type="entry name" value="P-loop containing nucleoside triphosphate hydrolases"/>
    <property type="match status" value="1"/>
</dbReference>
<evidence type="ECO:0000313" key="10">
    <source>
        <dbReference type="EMBL" id="AFY02846.1"/>
    </source>
</evidence>
<evidence type="ECO:0000256" key="2">
    <source>
        <dbReference type="ARBA" id="ARBA00022475"/>
    </source>
</evidence>
<keyword evidence="4" id="KW-0547">Nucleotide-binding</keyword>
<proteinExistence type="predicted"/>
<keyword evidence="3" id="KW-0410">Iron transport</keyword>